<reference evidence="1" key="3">
    <citation type="submission" date="2022-06" db="UniProtKB">
        <authorList>
            <consortium name="EnsemblPlants"/>
        </authorList>
    </citation>
    <scope>IDENTIFICATION</scope>
</reference>
<name>A0A8R7P4T4_TRIUA</name>
<sequence length="77" mass="8071">MERRQEKSFYASSVAVAVVAAGALSSVRPSDLAGGQCRGSRVENWSSGPDVAGKADKYGVREGTLGNCTVRRGRALL</sequence>
<proteinExistence type="predicted"/>
<reference evidence="2" key="1">
    <citation type="journal article" date="2013" name="Nature">
        <title>Draft genome of the wheat A-genome progenitor Triticum urartu.</title>
        <authorList>
            <person name="Ling H.Q."/>
            <person name="Zhao S."/>
            <person name="Liu D."/>
            <person name="Wang J."/>
            <person name="Sun H."/>
            <person name="Zhang C."/>
            <person name="Fan H."/>
            <person name="Li D."/>
            <person name="Dong L."/>
            <person name="Tao Y."/>
            <person name="Gao C."/>
            <person name="Wu H."/>
            <person name="Li Y."/>
            <person name="Cui Y."/>
            <person name="Guo X."/>
            <person name="Zheng S."/>
            <person name="Wang B."/>
            <person name="Yu K."/>
            <person name="Liang Q."/>
            <person name="Yang W."/>
            <person name="Lou X."/>
            <person name="Chen J."/>
            <person name="Feng M."/>
            <person name="Jian J."/>
            <person name="Zhang X."/>
            <person name="Luo G."/>
            <person name="Jiang Y."/>
            <person name="Liu J."/>
            <person name="Wang Z."/>
            <person name="Sha Y."/>
            <person name="Zhang B."/>
            <person name="Wu H."/>
            <person name="Tang D."/>
            <person name="Shen Q."/>
            <person name="Xue P."/>
            <person name="Zou S."/>
            <person name="Wang X."/>
            <person name="Liu X."/>
            <person name="Wang F."/>
            <person name="Yang Y."/>
            <person name="An X."/>
            <person name="Dong Z."/>
            <person name="Zhang K."/>
            <person name="Zhang X."/>
            <person name="Luo M.C."/>
            <person name="Dvorak J."/>
            <person name="Tong Y."/>
            <person name="Wang J."/>
            <person name="Yang H."/>
            <person name="Li Z."/>
            <person name="Wang D."/>
            <person name="Zhang A."/>
            <person name="Wang J."/>
        </authorList>
    </citation>
    <scope>NUCLEOTIDE SEQUENCE</scope>
    <source>
        <strain evidence="2">cv. G1812</strain>
    </source>
</reference>
<organism evidence="1 2">
    <name type="scientific">Triticum urartu</name>
    <name type="common">Red wild einkorn</name>
    <name type="synonym">Crithodium urartu</name>
    <dbReference type="NCBI Taxonomy" id="4572"/>
    <lineage>
        <taxon>Eukaryota</taxon>
        <taxon>Viridiplantae</taxon>
        <taxon>Streptophyta</taxon>
        <taxon>Embryophyta</taxon>
        <taxon>Tracheophyta</taxon>
        <taxon>Spermatophyta</taxon>
        <taxon>Magnoliopsida</taxon>
        <taxon>Liliopsida</taxon>
        <taxon>Poales</taxon>
        <taxon>Poaceae</taxon>
        <taxon>BOP clade</taxon>
        <taxon>Pooideae</taxon>
        <taxon>Triticodae</taxon>
        <taxon>Triticeae</taxon>
        <taxon>Triticinae</taxon>
        <taxon>Triticum</taxon>
    </lineage>
</organism>
<reference evidence="1" key="2">
    <citation type="submission" date="2018-03" db="EMBL/GenBank/DDBJ databases">
        <title>The Triticum urartu genome reveals the dynamic nature of wheat genome evolution.</title>
        <authorList>
            <person name="Ling H."/>
            <person name="Ma B."/>
            <person name="Shi X."/>
            <person name="Liu H."/>
            <person name="Dong L."/>
            <person name="Sun H."/>
            <person name="Cao Y."/>
            <person name="Gao Q."/>
            <person name="Zheng S."/>
            <person name="Li Y."/>
            <person name="Yu Y."/>
            <person name="Du H."/>
            <person name="Qi M."/>
            <person name="Li Y."/>
            <person name="Yu H."/>
            <person name="Cui Y."/>
            <person name="Wang N."/>
            <person name="Chen C."/>
            <person name="Wu H."/>
            <person name="Zhao Y."/>
            <person name="Zhang J."/>
            <person name="Li Y."/>
            <person name="Zhou W."/>
            <person name="Zhang B."/>
            <person name="Hu W."/>
            <person name="Eijk M."/>
            <person name="Tang J."/>
            <person name="Witsenboer H."/>
            <person name="Zhao S."/>
            <person name="Li Z."/>
            <person name="Zhang A."/>
            <person name="Wang D."/>
            <person name="Liang C."/>
        </authorList>
    </citation>
    <scope>NUCLEOTIDE SEQUENCE [LARGE SCALE GENOMIC DNA]</scope>
    <source>
        <strain evidence="1">cv. G1812</strain>
    </source>
</reference>
<dbReference type="Proteomes" id="UP000015106">
    <property type="component" value="Chromosome 1"/>
</dbReference>
<accession>A0A8R7P4T4</accession>
<keyword evidence="2" id="KW-1185">Reference proteome</keyword>
<evidence type="ECO:0000313" key="1">
    <source>
        <dbReference type="EnsemblPlants" id="TuG1812G0100003822.01.T01.cds291095"/>
    </source>
</evidence>
<protein>
    <submittedName>
        <fullName evidence="1">Uncharacterized protein</fullName>
    </submittedName>
</protein>
<dbReference type="EnsemblPlants" id="TuG1812G0100003822.01.T01">
    <property type="protein sequence ID" value="TuG1812G0100003822.01.T01.cds291095"/>
    <property type="gene ID" value="TuG1812G0100003822.01"/>
</dbReference>
<dbReference type="AlphaFoldDB" id="A0A8R7P4T4"/>
<dbReference type="Gramene" id="TuG1812G0100003822.01.T01">
    <property type="protein sequence ID" value="TuG1812G0100003822.01.T01.cds291095"/>
    <property type="gene ID" value="TuG1812G0100003822.01"/>
</dbReference>
<evidence type="ECO:0000313" key="2">
    <source>
        <dbReference type="Proteomes" id="UP000015106"/>
    </source>
</evidence>